<dbReference type="Proteomes" id="UP000193498">
    <property type="component" value="Unassembled WGS sequence"/>
</dbReference>
<dbReference type="AlphaFoldDB" id="A0A1Y1WQP2"/>
<evidence type="ECO:0000313" key="1">
    <source>
        <dbReference type="EMBL" id="ORX75586.1"/>
    </source>
</evidence>
<accession>A0A1Y1WQP2</accession>
<keyword evidence="2" id="KW-1185">Reference proteome</keyword>
<dbReference type="InParanoid" id="A0A1Y1WQP2"/>
<protein>
    <submittedName>
        <fullName evidence="1">Uncharacterized protein</fullName>
    </submittedName>
</protein>
<proteinExistence type="predicted"/>
<sequence>MRRLQSKMLCVINVFRLIVHHAALCNLTLLYLRDVWWVIMWGNPNVTWKPQRINQQSMDEVIMSPPLYGPYSPNKSTWRILEIRSQILLDLAF</sequence>
<comment type="caution">
    <text evidence="1">The sequence shown here is derived from an EMBL/GenBank/DDBJ whole genome shotgun (WGS) entry which is preliminary data.</text>
</comment>
<name>A0A1Y1WQP2_9FUNG</name>
<dbReference type="EMBL" id="MCFE01001004">
    <property type="protein sequence ID" value="ORX75586.1"/>
    <property type="molecule type" value="Genomic_DNA"/>
</dbReference>
<gene>
    <name evidence="1" type="ORF">K493DRAFT_321678</name>
</gene>
<reference evidence="1 2" key="1">
    <citation type="submission" date="2016-07" db="EMBL/GenBank/DDBJ databases">
        <title>Pervasive Adenine N6-methylation of Active Genes in Fungi.</title>
        <authorList>
            <consortium name="DOE Joint Genome Institute"/>
            <person name="Mondo S.J."/>
            <person name="Dannebaum R.O."/>
            <person name="Kuo R.C."/>
            <person name="Labutti K."/>
            <person name="Haridas S."/>
            <person name="Kuo A."/>
            <person name="Salamov A."/>
            <person name="Ahrendt S.R."/>
            <person name="Lipzen A."/>
            <person name="Sullivan W."/>
            <person name="Andreopoulos W.B."/>
            <person name="Clum A."/>
            <person name="Lindquist E."/>
            <person name="Daum C."/>
            <person name="Ramamoorthy G.K."/>
            <person name="Gryganskyi A."/>
            <person name="Culley D."/>
            <person name="Magnuson J.K."/>
            <person name="James T.Y."/>
            <person name="O'Malley M.A."/>
            <person name="Stajich J.E."/>
            <person name="Spatafora J.W."/>
            <person name="Visel A."/>
            <person name="Grigoriev I.V."/>
        </authorList>
    </citation>
    <scope>NUCLEOTIDE SEQUENCE [LARGE SCALE GENOMIC DNA]</scope>
    <source>
        <strain evidence="1 2">CBS 931.73</strain>
    </source>
</reference>
<organism evidence="1 2">
    <name type="scientific">Basidiobolus meristosporus CBS 931.73</name>
    <dbReference type="NCBI Taxonomy" id="1314790"/>
    <lineage>
        <taxon>Eukaryota</taxon>
        <taxon>Fungi</taxon>
        <taxon>Fungi incertae sedis</taxon>
        <taxon>Zoopagomycota</taxon>
        <taxon>Entomophthoromycotina</taxon>
        <taxon>Basidiobolomycetes</taxon>
        <taxon>Basidiobolales</taxon>
        <taxon>Basidiobolaceae</taxon>
        <taxon>Basidiobolus</taxon>
    </lineage>
</organism>
<evidence type="ECO:0000313" key="2">
    <source>
        <dbReference type="Proteomes" id="UP000193498"/>
    </source>
</evidence>